<dbReference type="InterPro" id="IPR012041">
    <property type="entry name" value="Znf_CPxCG-like"/>
</dbReference>
<reference evidence="1 2" key="1">
    <citation type="journal article" date="2019" name="Int. J. Syst. Evol. Microbiol.">
        <title>The Global Catalogue of Microorganisms (GCM) 10K type strain sequencing project: providing services to taxonomists for standard genome sequencing and annotation.</title>
        <authorList>
            <consortium name="The Broad Institute Genomics Platform"/>
            <consortium name="The Broad Institute Genome Sequencing Center for Infectious Disease"/>
            <person name="Wu L."/>
            <person name="Ma J."/>
        </authorList>
    </citation>
    <scope>NUCLEOTIDE SEQUENCE [LARGE SCALE GENOMIC DNA]</scope>
    <source>
        <strain evidence="1 2">JCM 19585</strain>
    </source>
</reference>
<dbReference type="OrthoDB" id="23364at2157"/>
<sequence>MSEHVERAPVACPSCSPDRETVHEVLTTGGGTATVRCTECGHTHKAPLEDENTVEPTVVVSQDGDSFTATVEMPGDERVEKGDEFILETDDVIMQVRVTAIEVGPEERVGRADAGDIDTVWSRAVDNVSVPITVHPRDGEGDGTRSLDLQLPGDEEFTIGETYEFGEEEFEVEAIHVRDSAVANYDFQKLGHEGDTVLAKDVKRVYGIDKSSKAWSAW</sequence>
<dbReference type="PANTHER" id="PTHR42195">
    <property type="entry name" value="UCP015877 FAMILY PROTEIN"/>
    <property type="match status" value="1"/>
</dbReference>
<protein>
    <recommendedName>
        <fullName evidence="3">MJ0042 family finger-like domain-containing protein</fullName>
    </recommendedName>
</protein>
<dbReference type="RefSeq" id="WP_123074359.1">
    <property type="nucleotide sequence ID" value="NZ_BMPF01000002.1"/>
</dbReference>
<keyword evidence="2" id="KW-1185">Reference proteome</keyword>
<organism evidence="1 2">
    <name type="scientific">Halarchaeum grantii</name>
    <dbReference type="NCBI Taxonomy" id="1193105"/>
    <lineage>
        <taxon>Archaea</taxon>
        <taxon>Methanobacteriati</taxon>
        <taxon>Methanobacteriota</taxon>
        <taxon>Stenosarchaea group</taxon>
        <taxon>Halobacteria</taxon>
        <taxon>Halobacteriales</taxon>
        <taxon>Halobacteriaceae</taxon>
    </lineage>
</organism>
<gene>
    <name evidence="1" type="ORF">GCM10009037_17430</name>
</gene>
<evidence type="ECO:0000313" key="1">
    <source>
        <dbReference type="EMBL" id="GGL34327.1"/>
    </source>
</evidence>
<proteinExistence type="predicted"/>
<dbReference type="AlphaFoldDB" id="A0A830FA17"/>
<comment type="caution">
    <text evidence="1">The sequence shown here is derived from an EMBL/GenBank/DDBJ whole genome shotgun (WGS) entry which is preliminary data.</text>
</comment>
<dbReference type="Proteomes" id="UP000628840">
    <property type="component" value="Unassembled WGS sequence"/>
</dbReference>
<dbReference type="PANTHER" id="PTHR42195:SF1">
    <property type="entry name" value="ZINC FINGER PROTEIN"/>
    <property type="match status" value="1"/>
</dbReference>
<evidence type="ECO:0000313" key="2">
    <source>
        <dbReference type="Proteomes" id="UP000628840"/>
    </source>
</evidence>
<dbReference type="Pfam" id="PF19769">
    <property type="entry name" value="CPxCG_zf"/>
    <property type="match status" value="1"/>
</dbReference>
<evidence type="ECO:0008006" key="3">
    <source>
        <dbReference type="Google" id="ProtNLM"/>
    </source>
</evidence>
<dbReference type="GeneID" id="55823691"/>
<accession>A0A830FA17</accession>
<name>A0A830FA17_9EURY</name>
<dbReference type="EMBL" id="BMPF01000002">
    <property type="protein sequence ID" value="GGL34327.1"/>
    <property type="molecule type" value="Genomic_DNA"/>
</dbReference>
<dbReference type="PIRSF" id="PIRSF015877">
    <property type="entry name" value="UCP015877"/>
    <property type="match status" value="1"/>
</dbReference>